<dbReference type="Proteomes" id="UP000729402">
    <property type="component" value="Unassembled WGS sequence"/>
</dbReference>
<name>A0A8J5QVD8_ZIZPA</name>
<gene>
    <name evidence="2" type="ORF">GUJ93_ZPchr0458g22471</name>
</gene>
<reference evidence="2" key="2">
    <citation type="submission" date="2021-02" db="EMBL/GenBank/DDBJ databases">
        <authorList>
            <person name="Kimball J.A."/>
            <person name="Haas M.W."/>
            <person name="Macchietto M."/>
            <person name="Kono T."/>
            <person name="Duquette J."/>
            <person name="Shao M."/>
        </authorList>
    </citation>
    <scope>NUCLEOTIDE SEQUENCE</scope>
    <source>
        <tissue evidence="2">Fresh leaf tissue</tissue>
    </source>
</reference>
<keyword evidence="3" id="KW-1185">Reference proteome</keyword>
<protein>
    <submittedName>
        <fullName evidence="2">Uncharacterized protein</fullName>
    </submittedName>
</protein>
<dbReference type="AlphaFoldDB" id="A0A8J5QVD8"/>
<reference evidence="2" key="1">
    <citation type="journal article" date="2021" name="bioRxiv">
        <title>Whole Genome Assembly and Annotation of Northern Wild Rice, Zizania palustris L., Supports a Whole Genome Duplication in the Zizania Genus.</title>
        <authorList>
            <person name="Haas M."/>
            <person name="Kono T."/>
            <person name="Macchietto M."/>
            <person name="Millas R."/>
            <person name="McGilp L."/>
            <person name="Shao M."/>
            <person name="Duquette J."/>
            <person name="Hirsch C.N."/>
            <person name="Kimball J."/>
        </authorList>
    </citation>
    <scope>NUCLEOTIDE SEQUENCE</scope>
    <source>
        <tissue evidence="2">Fresh leaf tissue</tissue>
    </source>
</reference>
<organism evidence="2 3">
    <name type="scientific">Zizania palustris</name>
    <name type="common">Northern wild rice</name>
    <dbReference type="NCBI Taxonomy" id="103762"/>
    <lineage>
        <taxon>Eukaryota</taxon>
        <taxon>Viridiplantae</taxon>
        <taxon>Streptophyta</taxon>
        <taxon>Embryophyta</taxon>
        <taxon>Tracheophyta</taxon>
        <taxon>Spermatophyta</taxon>
        <taxon>Magnoliopsida</taxon>
        <taxon>Liliopsida</taxon>
        <taxon>Poales</taxon>
        <taxon>Poaceae</taxon>
        <taxon>BOP clade</taxon>
        <taxon>Oryzoideae</taxon>
        <taxon>Oryzeae</taxon>
        <taxon>Zizaniinae</taxon>
        <taxon>Zizania</taxon>
    </lineage>
</organism>
<evidence type="ECO:0000313" key="2">
    <source>
        <dbReference type="EMBL" id="KAG8043850.1"/>
    </source>
</evidence>
<dbReference type="EMBL" id="JAAALK010000953">
    <property type="protein sequence ID" value="KAG8043850.1"/>
    <property type="molecule type" value="Genomic_DNA"/>
</dbReference>
<feature type="region of interest" description="Disordered" evidence="1">
    <location>
        <begin position="1"/>
        <end position="67"/>
    </location>
</feature>
<feature type="compositionally biased region" description="Basic residues" evidence="1">
    <location>
        <begin position="50"/>
        <end position="67"/>
    </location>
</feature>
<proteinExistence type="predicted"/>
<evidence type="ECO:0000313" key="3">
    <source>
        <dbReference type="Proteomes" id="UP000729402"/>
    </source>
</evidence>
<sequence length="82" mass="9029">MRGRTGEAGDGDLESPNTMTTRDSAAENEGDAACRKRAGRPEMLEAPMSKARRPLHCTNQRKGKKSRPKLKFYCTDACALTE</sequence>
<comment type="caution">
    <text evidence="2">The sequence shown here is derived from an EMBL/GenBank/DDBJ whole genome shotgun (WGS) entry which is preliminary data.</text>
</comment>
<accession>A0A8J5QVD8</accession>
<evidence type="ECO:0000256" key="1">
    <source>
        <dbReference type="SAM" id="MobiDB-lite"/>
    </source>
</evidence>